<dbReference type="InterPro" id="IPR043133">
    <property type="entry name" value="GTP-CH-I_C/QueF"/>
</dbReference>
<evidence type="ECO:0000259" key="7">
    <source>
        <dbReference type="SMART" id="SM00905"/>
    </source>
</evidence>
<feature type="domain" description="Dihydroneopterin aldolase/epimerase" evidence="7">
    <location>
        <begin position="18"/>
        <end position="129"/>
    </location>
</feature>
<dbReference type="PANTHER" id="PTHR42844">
    <property type="entry name" value="DIHYDRONEOPTERIN ALDOLASE 1-RELATED"/>
    <property type="match status" value="1"/>
</dbReference>
<dbReference type="NCBIfam" id="TIGR00525">
    <property type="entry name" value="folB"/>
    <property type="match status" value="1"/>
</dbReference>
<dbReference type="Proteomes" id="UP000634308">
    <property type="component" value="Unassembled WGS sequence"/>
</dbReference>
<sequence length="134" mass="14889">MKAATPEPHPAAPGVSRVVLQGLEFHARHGVYDTEAVLGARFVVDAELHYPFADLNDDLNEAVNYANVYAAIQEEVTGTRHQLIEVLTARIGRRLLRDQPTLHAVTVRVHKPFAPLPGVFRDVFTELTLTRADQ</sequence>
<name>A0ABQ2RNK0_9DEIO</name>
<dbReference type="InterPro" id="IPR006156">
    <property type="entry name" value="Dihydroneopterin_aldolase"/>
</dbReference>
<keyword evidence="4 6" id="KW-0289">Folate biosynthesis</keyword>
<comment type="pathway">
    <text evidence="2 6">Cofactor biosynthesis; tetrahydrofolate biosynthesis; 2-amino-4-hydroxy-6-hydroxymethyl-7,8-dihydropteridine diphosphate from 7,8-dihydroneopterin triphosphate: step 3/4.</text>
</comment>
<dbReference type="CDD" id="cd00534">
    <property type="entry name" value="DHNA_DHNTPE"/>
    <property type="match status" value="1"/>
</dbReference>
<dbReference type="EMBL" id="BMQM01000005">
    <property type="protein sequence ID" value="GGR52507.1"/>
    <property type="molecule type" value="Genomic_DNA"/>
</dbReference>
<evidence type="ECO:0000313" key="9">
    <source>
        <dbReference type="Proteomes" id="UP000634308"/>
    </source>
</evidence>
<gene>
    <name evidence="8" type="ORF">GCM10008959_12570</name>
</gene>
<reference evidence="9" key="1">
    <citation type="journal article" date="2019" name="Int. J. Syst. Evol. Microbiol.">
        <title>The Global Catalogue of Microorganisms (GCM) 10K type strain sequencing project: providing services to taxonomists for standard genome sequencing and annotation.</title>
        <authorList>
            <consortium name="The Broad Institute Genomics Platform"/>
            <consortium name="The Broad Institute Genome Sequencing Center for Infectious Disease"/>
            <person name="Wu L."/>
            <person name="Ma J."/>
        </authorList>
    </citation>
    <scope>NUCLEOTIDE SEQUENCE [LARGE SCALE GENOMIC DNA]</scope>
    <source>
        <strain evidence="9">JCM 31404</strain>
    </source>
</reference>
<dbReference type="PANTHER" id="PTHR42844:SF1">
    <property type="entry name" value="DIHYDRONEOPTERIN ALDOLASE 1-RELATED"/>
    <property type="match status" value="1"/>
</dbReference>
<dbReference type="SUPFAM" id="SSF55620">
    <property type="entry name" value="Tetrahydrobiopterin biosynthesis enzymes-like"/>
    <property type="match status" value="1"/>
</dbReference>
<evidence type="ECO:0000256" key="2">
    <source>
        <dbReference type="ARBA" id="ARBA00005013"/>
    </source>
</evidence>
<protein>
    <recommendedName>
        <fullName evidence="6">7,8-dihydroneopterin aldolase</fullName>
        <ecNumber evidence="6">4.1.2.25</ecNumber>
    </recommendedName>
</protein>
<evidence type="ECO:0000256" key="5">
    <source>
        <dbReference type="ARBA" id="ARBA00023239"/>
    </source>
</evidence>
<evidence type="ECO:0000256" key="4">
    <source>
        <dbReference type="ARBA" id="ARBA00022909"/>
    </source>
</evidence>
<dbReference type="InterPro" id="IPR006157">
    <property type="entry name" value="FolB_dom"/>
</dbReference>
<dbReference type="NCBIfam" id="TIGR00526">
    <property type="entry name" value="folB_dom"/>
    <property type="match status" value="1"/>
</dbReference>
<comment type="caution">
    <text evidence="8">The sequence shown here is derived from an EMBL/GenBank/DDBJ whole genome shotgun (WGS) entry which is preliminary data.</text>
</comment>
<dbReference type="Pfam" id="PF02152">
    <property type="entry name" value="FolB"/>
    <property type="match status" value="1"/>
</dbReference>
<evidence type="ECO:0000256" key="3">
    <source>
        <dbReference type="ARBA" id="ARBA00005708"/>
    </source>
</evidence>
<keyword evidence="5 6" id="KW-0456">Lyase</keyword>
<dbReference type="SMART" id="SM00905">
    <property type="entry name" value="FolB"/>
    <property type="match status" value="1"/>
</dbReference>
<evidence type="ECO:0000256" key="1">
    <source>
        <dbReference type="ARBA" id="ARBA00001353"/>
    </source>
</evidence>
<comment type="function">
    <text evidence="6">Catalyzes the conversion of 7,8-dihydroneopterin to 6-hydroxymethyl-7,8-dihydropterin.</text>
</comment>
<evidence type="ECO:0000313" key="8">
    <source>
        <dbReference type="EMBL" id="GGR52507.1"/>
    </source>
</evidence>
<dbReference type="EC" id="4.1.2.25" evidence="6"/>
<keyword evidence="9" id="KW-1185">Reference proteome</keyword>
<evidence type="ECO:0000256" key="6">
    <source>
        <dbReference type="RuleBase" id="RU362079"/>
    </source>
</evidence>
<dbReference type="Gene3D" id="3.30.1130.10">
    <property type="match status" value="1"/>
</dbReference>
<accession>A0ABQ2RNK0</accession>
<comment type="catalytic activity">
    <reaction evidence="1 6">
        <text>7,8-dihydroneopterin = 6-hydroxymethyl-7,8-dihydropterin + glycolaldehyde</text>
        <dbReference type="Rhea" id="RHEA:10540"/>
        <dbReference type="ChEBI" id="CHEBI:17001"/>
        <dbReference type="ChEBI" id="CHEBI:17071"/>
        <dbReference type="ChEBI" id="CHEBI:44841"/>
        <dbReference type="EC" id="4.1.2.25"/>
    </reaction>
</comment>
<comment type="similarity">
    <text evidence="3 6">Belongs to the DHNA family.</text>
</comment>
<proteinExistence type="inferred from homology"/>
<organism evidence="8 9">
    <name type="scientific">Deinococcus seoulensis</name>
    <dbReference type="NCBI Taxonomy" id="1837379"/>
    <lineage>
        <taxon>Bacteria</taxon>
        <taxon>Thermotogati</taxon>
        <taxon>Deinococcota</taxon>
        <taxon>Deinococci</taxon>
        <taxon>Deinococcales</taxon>
        <taxon>Deinococcaceae</taxon>
        <taxon>Deinococcus</taxon>
    </lineage>
</organism>